<reference evidence="2 3" key="3">
    <citation type="journal article" name="Genome Announc.">
        <title>Improved Draft Genome Sequence of Clostridium pasteurianum Strain ATCC 6013 (DSM 525) Using a Hybrid Next-Generation Sequencing Approach.</title>
        <authorList>
            <person name="Pyne M.E."/>
            <person name="Utturkar S."/>
            <person name="Brown S.D."/>
            <person name="Moo-Young M."/>
            <person name="Chung D.A."/>
            <person name="Chou C.P."/>
        </authorList>
    </citation>
    <scope>NUCLEOTIDE SEQUENCE [LARGE SCALE GENOMIC DNA]</scope>
    <source>
        <strain evidence="2 3">ATCC 6013</strain>
    </source>
</reference>
<keyword evidence="4" id="KW-1185">Reference proteome</keyword>
<dbReference type="Proteomes" id="UP000028042">
    <property type="component" value="Unassembled WGS sequence"/>
</dbReference>
<evidence type="ECO:0000313" key="3">
    <source>
        <dbReference type="Proteomes" id="UP000028042"/>
    </source>
</evidence>
<dbReference type="EMBL" id="JPGY02000001">
    <property type="protein sequence ID" value="KRU11369.1"/>
    <property type="molecule type" value="Genomic_DNA"/>
</dbReference>
<name>A0A0H3J9C3_CLOPA</name>
<gene>
    <name evidence="1" type="ORF">CLPA_c25640</name>
    <name evidence="2" type="ORF">CP6013_00616</name>
</gene>
<evidence type="ECO:0000313" key="1">
    <source>
        <dbReference type="EMBL" id="AJA52621.1"/>
    </source>
</evidence>
<dbReference type="eggNOG" id="ENOG50324UV">
    <property type="taxonomic scope" value="Bacteria"/>
</dbReference>
<accession>A0A0H3J9C3</accession>
<dbReference type="PATRIC" id="fig|1262449.3.peg.3470"/>
<dbReference type="AlphaFoldDB" id="A0A0H3J9C3"/>
<dbReference type="Proteomes" id="UP000030905">
    <property type="component" value="Chromosome"/>
</dbReference>
<dbReference type="InterPro" id="IPR009229">
    <property type="entry name" value="AgrD"/>
</dbReference>
<protein>
    <submittedName>
        <fullName evidence="2">AgrD family protein</fullName>
    </submittedName>
</protein>
<dbReference type="EMBL" id="CP009268">
    <property type="protein sequence ID" value="AJA52621.1"/>
    <property type="molecule type" value="Genomic_DNA"/>
</dbReference>
<organism evidence="1 4">
    <name type="scientific">Clostridium pasteurianum DSM 525 = ATCC 6013</name>
    <dbReference type="NCBI Taxonomy" id="1262449"/>
    <lineage>
        <taxon>Bacteria</taxon>
        <taxon>Bacillati</taxon>
        <taxon>Bacillota</taxon>
        <taxon>Clostridia</taxon>
        <taxon>Eubacteriales</taxon>
        <taxon>Clostridiaceae</taxon>
        <taxon>Clostridium</taxon>
    </lineage>
</organism>
<reference evidence="2" key="2">
    <citation type="submission" date="2015-10" db="EMBL/GenBank/DDBJ databases">
        <title>Improved Draft Genome Sequence of Clostridium pasteurianum Strain ATCC 6013 (DSM 525) Using a Hybrid Next-Generation Sequencing Approach.</title>
        <authorList>
            <person name="Pyne M.E."/>
            <person name="Utturkar S.M."/>
            <person name="Brown S.D."/>
            <person name="Moo-Young M."/>
            <person name="Chung D.A."/>
            <person name="Chou P.C."/>
        </authorList>
    </citation>
    <scope>NUCLEOTIDE SEQUENCE</scope>
    <source>
        <strain evidence="2">ATCC 6013</strain>
    </source>
</reference>
<dbReference type="KEGG" id="cpat:CLPA_c25640"/>
<reference evidence="1 4" key="1">
    <citation type="journal article" date="2015" name="Genome Announc.">
        <title>Complete Genome Sequence of the Nitrogen-Fixing and Solvent-Producing Clostridium pasteurianum DSM 525.</title>
        <authorList>
            <person name="Poehlein A."/>
            <person name="Grosse-Honebrink A."/>
            <person name="Zhang Y."/>
            <person name="Minton N.P."/>
            <person name="Daniel R."/>
        </authorList>
    </citation>
    <scope>NUCLEOTIDE SEQUENCE [LARGE SCALE GENOMIC DNA]</scope>
    <source>
        <strain evidence="1">DSM 525</strain>
        <strain evidence="4">DSM 525 / ATCC 6013</strain>
    </source>
</reference>
<proteinExistence type="predicted"/>
<evidence type="ECO:0000313" key="2">
    <source>
        <dbReference type="EMBL" id="KRU11369.1"/>
    </source>
</evidence>
<evidence type="ECO:0000313" key="4">
    <source>
        <dbReference type="Proteomes" id="UP000030905"/>
    </source>
</evidence>
<dbReference type="RefSeq" id="WP_003447383.1">
    <property type="nucleotide sequence ID" value="NZ_ANZB01000015.1"/>
</dbReference>
<sequence length="47" mass="5142">MKNIKNLLVSKSMKFLGSIALFLGAIVIVPTSTLLGHQPKCPDEFLK</sequence>
<dbReference type="NCBIfam" id="TIGR04223">
    <property type="entry name" value="quorum_AgrD"/>
    <property type="match status" value="1"/>
</dbReference>
<dbReference type="GeneID" id="93076180"/>
<dbReference type="KEGG" id="cpae:CPAST_c25640"/>